<comment type="caution">
    <text evidence="3">The sequence shown here is derived from an EMBL/GenBank/DDBJ whole genome shotgun (WGS) entry which is preliminary data.</text>
</comment>
<keyword evidence="2" id="KW-0812">Transmembrane</keyword>
<gene>
    <name evidence="3" type="ORF">LS80_003880</name>
</gene>
<evidence type="ECO:0000313" key="3">
    <source>
        <dbReference type="EMBL" id="TLD98760.1"/>
    </source>
</evidence>
<evidence type="ECO:0000256" key="1">
    <source>
        <dbReference type="SAM" id="Coils"/>
    </source>
</evidence>
<keyword evidence="1" id="KW-0175">Coiled coil</keyword>
<dbReference type="AlphaFoldDB" id="A0A4U8TF99"/>
<reference evidence="3 4" key="1">
    <citation type="journal article" date="2014" name="Genome Announc.">
        <title>Draft genome sequences of eight enterohepatic helicobacter species isolated from both laboratory and wild rodents.</title>
        <authorList>
            <person name="Sheh A."/>
            <person name="Shen Z."/>
            <person name="Fox J.G."/>
        </authorList>
    </citation>
    <scope>NUCLEOTIDE SEQUENCE [LARGE SCALE GENOMIC DNA]</scope>
    <source>
        <strain evidence="3 4">ATCC 49310</strain>
    </source>
</reference>
<feature type="transmembrane region" description="Helical" evidence="2">
    <location>
        <begin position="252"/>
        <end position="274"/>
    </location>
</feature>
<keyword evidence="2" id="KW-0472">Membrane</keyword>
<feature type="coiled-coil region" evidence="1">
    <location>
        <begin position="135"/>
        <end position="203"/>
    </location>
</feature>
<dbReference type="EMBL" id="JRPK02000008">
    <property type="protein sequence ID" value="TLD98760.1"/>
    <property type="molecule type" value="Genomic_DNA"/>
</dbReference>
<accession>A0A4U8TF99</accession>
<protein>
    <submittedName>
        <fullName evidence="3">Uncharacterized protein</fullName>
    </submittedName>
</protein>
<dbReference type="RefSeq" id="WP_034317309.1">
    <property type="nucleotide sequence ID" value="NZ_FZNF01000014.1"/>
</dbReference>
<sequence>MENLTEEQKKLFNEFIASIKDDKSFKKIEQLIEFAKNNDIQKLLENIIEIKKTYDGNKEENQMSIIEIIEDIKTSQNNIDNIYSQIFDIKVDDKSESSALNAIKKAEEYAKKMKDDYMKFYNQTDSQGNTTEGIISKLEQACNNIEKNKDNIARLEEFYNKIFIGIQADKNGNGGKLSLENYLNQKQDEIQNLINNKTADLENCLNHHSNKLEKLYKDKENEINTLLPGATSKGLAEAYQQEKEENIKTISWWNRIFAVSIATFIGVFALYFYLSFNESFTLMSFLKTLPLWIFSGFFTYYSTKQIAEHKRIASEYAYKQRLNQTYKGYEIQIKETNNDALKNQLLKIILDSAEYNPSITLDKEKGETPSLSFIEKLIDRLPVDKLEKIKNYIEGKLTKN</sequence>
<feature type="transmembrane region" description="Helical" evidence="2">
    <location>
        <begin position="280"/>
        <end position="301"/>
    </location>
</feature>
<evidence type="ECO:0000313" key="4">
    <source>
        <dbReference type="Proteomes" id="UP000029861"/>
    </source>
</evidence>
<name>A0A4U8TF99_9HELI</name>
<dbReference type="Proteomes" id="UP000029861">
    <property type="component" value="Unassembled WGS sequence"/>
</dbReference>
<organism evidence="3 4">
    <name type="scientific">Helicobacter trogontum</name>
    <dbReference type="NCBI Taxonomy" id="50960"/>
    <lineage>
        <taxon>Bacteria</taxon>
        <taxon>Pseudomonadati</taxon>
        <taxon>Campylobacterota</taxon>
        <taxon>Epsilonproteobacteria</taxon>
        <taxon>Campylobacterales</taxon>
        <taxon>Helicobacteraceae</taxon>
        <taxon>Helicobacter</taxon>
    </lineage>
</organism>
<keyword evidence="2" id="KW-1133">Transmembrane helix</keyword>
<evidence type="ECO:0000256" key="2">
    <source>
        <dbReference type="SAM" id="Phobius"/>
    </source>
</evidence>
<proteinExistence type="predicted"/>